<sequence length="314" mass="33670">MCVSNSLKESRSLDQILHERGASTPAEKRRRESSRERAPRVEQPQAPLRPSRTRAFEKPTFEVNNDHVVVYGCPIHGENTHLLHQCEALREQAALVQLRRRPLNLDNLQLPWWPTGPTPGSRLASVWPALQQRLWMDRGVDDEPMVDVMGDGHDDIDLDLDEWLHDGGPKPTQARTGRGRRRLDDDDLGAGGGRKKPRAAKPAKRGPTGAAVEGRSRVQGGGGGPVAAEESEEGGWPEGDSGTTNSSGAAEGARSGTSSGSDSSGGGGGHIPQVRQTTARTQALAAKQIDRPSGRERGGMTVTGVVHPTEGTLA</sequence>
<accession>A0A9W6BDD7</accession>
<reference evidence="2 3" key="1">
    <citation type="journal article" date="2023" name="Commun. Biol.">
        <title>Reorganization of the ancestral sex-determining regions during the evolution of trioecy in Pleodorina starrii.</title>
        <authorList>
            <person name="Takahashi K."/>
            <person name="Suzuki S."/>
            <person name="Kawai-Toyooka H."/>
            <person name="Yamamoto K."/>
            <person name="Hamaji T."/>
            <person name="Ootsuki R."/>
            <person name="Yamaguchi H."/>
            <person name="Kawachi M."/>
            <person name="Higashiyama T."/>
            <person name="Nozaki H."/>
        </authorList>
    </citation>
    <scope>NUCLEOTIDE SEQUENCE [LARGE SCALE GENOMIC DNA]</scope>
    <source>
        <strain evidence="2 3">NIES-4479</strain>
    </source>
</reference>
<organism evidence="2 3">
    <name type="scientific">Pleodorina starrii</name>
    <dbReference type="NCBI Taxonomy" id="330485"/>
    <lineage>
        <taxon>Eukaryota</taxon>
        <taxon>Viridiplantae</taxon>
        <taxon>Chlorophyta</taxon>
        <taxon>core chlorophytes</taxon>
        <taxon>Chlorophyceae</taxon>
        <taxon>CS clade</taxon>
        <taxon>Chlamydomonadales</taxon>
        <taxon>Volvocaceae</taxon>
        <taxon>Pleodorina</taxon>
    </lineage>
</organism>
<dbReference type="EMBL" id="BRXU01000002">
    <property type="protein sequence ID" value="GLC49673.1"/>
    <property type="molecule type" value="Genomic_DNA"/>
</dbReference>
<proteinExistence type="predicted"/>
<feature type="compositionally biased region" description="Basic and acidic residues" evidence="1">
    <location>
        <begin position="8"/>
        <end position="40"/>
    </location>
</feature>
<protein>
    <submittedName>
        <fullName evidence="2">Uncharacterized protein</fullName>
    </submittedName>
</protein>
<feature type="compositionally biased region" description="Basic residues" evidence="1">
    <location>
        <begin position="193"/>
        <end position="204"/>
    </location>
</feature>
<comment type="caution">
    <text evidence="2">The sequence shown here is derived from an EMBL/GenBank/DDBJ whole genome shotgun (WGS) entry which is preliminary data.</text>
</comment>
<keyword evidence="3" id="KW-1185">Reference proteome</keyword>
<feature type="compositionally biased region" description="Low complexity" evidence="1">
    <location>
        <begin position="273"/>
        <end position="287"/>
    </location>
</feature>
<evidence type="ECO:0000313" key="2">
    <source>
        <dbReference type="EMBL" id="GLC49673.1"/>
    </source>
</evidence>
<name>A0A9W6BDD7_9CHLO</name>
<feature type="compositionally biased region" description="Basic and acidic residues" evidence="1">
    <location>
        <begin position="288"/>
        <end position="298"/>
    </location>
</feature>
<dbReference type="AlphaFoldDB" id="A0A9W6BDD7"/>
<feature type="region of interest" description="Disordered" evidence="1">
    <location>
        <begin position="1"/>
        <end position="52"/>
    </location>
</feature>
<dbReference type="Proteomes" id="UP001165080">
    <property type="component" value="Unassembled WGS sequence"/>
</dbReference>
<evidence type="ECO:0000313" key="3">
    <source>
        <dbReference type="Proteomes" id="UP001165080"/>
    </source>
</evidence>
<feature type="region of interest" description="Disordered" evidence="1">
    <location>
        <begin position="160"/>
        <end position="314"/>
    </location>
</feature>
<evidence type="ECO:0000256" key="1">
    <source>
        <dbReference type="SAM" id="MobiDB-lite"/>
    </source>
</evidence>
<gene>
    <name evidence="2" type="primary">PLEST011037</name>
    <name evidence="2" type="ORF">PLESTB_000274200</name>
</gene>